<dbReference type="PANTHER" id="PTHR13847:SF287">
    <property type="entry name" value="FAD-DEPENDENT OXIDOREDUCTASE DOMAIN-CONTAINING PROTEIN 1"/>
    <property type="match status" value="1"/>
</dbReference>
<dbReference type="InterPro" id="IPR006076">
    <property type="entry name" value="FAD-dep_OxRdtase"/>
</dbReference>
<dbReference type="EMBL" id="DSQF01000002">
    <property type="protein sequence ID" value="HGZ42050.1"/>
    <property type="molecule type" value="Genomic_DNA"/>
</dbReference>
<keyword evidence="1" id="KW-0560">Oxidoreductase</keyword>
<dbReference type="Pfam" id="PF01266">
    <property type="entry name" value="DAO"/>
    <property type="match status" value="1"/>
</dbReference>
<feature type="domain" description="FAD dependent oxidoreductase" evidence="2">
    <location>
        <begin position="11"/>
        <end position="356"/>
    </location>
</feature>
<dbReference type="InterPro" id="IPR036188">
    <property type="entry name" value="FAD/NAD-bd_sf"/>
</dbReference>
<evidence type="ECO:0000256" key="1">
    <source>
        <dbReference type="ARBA" id="ARBA00023002"/>
    </source>
</evidence>
<organism evidence="3">
    <name type="scientific">Eiseniibacteriota bacterium</name>
    <dbReference type="NCBI Taxonomy" id="2212470"/>
    <lineage>
        <taxon>Bacteria</taxon>
        <taxon>Candidatus Eiseniibacteriota</taxon>
    </lineage>
</organism>
<accession>A0A832MIM2</accession>
<comment type="caution">
    <text evidence="3">The sequence shown here is derived from an EMBL/GenBank/DDBJ whole genome shotgun (WGS) entry which is preliminary data.</text>
</comment>
<evidence type="ECO:0000313" key="3">
    <source>
        <dbReference type="EMBL" id="HGZ42050.1"/>
    </source>
</evidence>
<name>A0A832MIM2_UNCEI</name>
<dbReference type="Gene3D" id="3.30.9.10">
    <property type="entry name" value="D-Amino Acid Oxidase, subunit A, domain 2"/>
    <property type="match status" value="1"/>
</dbReference>
<evidence type="ECO:0000259" key="2">
    <source>
        <dbReference type="Pfam" id="PF01266"/>
    </source>
</evidence>
<gene>
    <name evidence="3" type="ORF">ENR23_01260</name>
</gene>
<proteinExistence type="predicted"/>
<dbReference type="Gene3D" id="3.50.50.60">
    <property type="entry name" value="FAD/NAD(P)-binding domain"/>
    <property type="match status" value="1"/>
</dbReference>
<dbReference type="GO" id="GO:0016491">
    <property type="term" value="F:oxidoreductase activity"/>
    <property type="evidence" value="ECO:0007669"/>
    <property type="project" value="UniProtKB-KW"/>
</dbReference>
<dbReference type="GO" id="GO:0005737">
    <property type="term" value="C:cytoplasm"/>
    <property type="evidence" value="ECO:0007669"/>
    <property type="project" value="TreeGrafter"/>
</dbReference>
<dbReference type="SUPFAM" id="SSF51905">
    <property type="entry name" value="FAD/NAD(P)-binding domain"/>
    <property type="match status" value="1"/>
</dbReference>
<dbReference type="PANTHER" id="PTHR13847">
    <property type="entry name" value="SARCOSINE DEHYDROGENASE-RELATED"/>
    <property type="match status" value="1"/>
</dbReference>
<sequence>MSQGGADRAPVVVIGAGCIGASIAYHLGRRGVKDVVVLEKEPFAGAGSTSKAAGGIRAQFSTPLNVRISMLSIAQLERFAEEMETDPVFFQVGYLFLLCDPEQWAAFQAQADMQRGLGLPVRTLSPAEVLELVPGLNVEDVLGGTFCPKDGLANPHEITQAYVAQARRLGARFEFGRAARGLVVEGGRVTGVVTDTGTIATPMVVNAAGPHAAEVAAWAGVDLPVQPVRRHCFTTQPLPFAHDRLPMIVDMKSGVYMHRESGGMLLGLANRDEPPGFNTAVNWDLLERVVEPAIHRVPALATAEISNAWAGLYETTPDHNAVIGPPAAVGGLMLANGFSGHGLMHAPAVGQLVAEWIVDGRPSLDLTPLRLERFAAAEAVAEANVI</sequence>
<protein>
    <submittedName>
        <fullName evidence="3">FAD-binding oxidoreductase</fullName>
    </submittedName>
</protein>
<dbReference type="AlphaFoldDB" id="A0A832MIM2"/>
<dbReference type="SUPFAM" id="SSF54373">
    <property type="entry name" value="FAD-linked reductases, C-terminal domain"/>
    <property type="match status" value="1"/>
</dbReference>
<reference evidence="3" key="1">
    <citation type="journal article" date="2020" name="mSystems">
        <title>Genome- and Community-Level Interaction Insights into Carbon Utilization and Element Cycling Functions of Hydrothermarchaeota in Hydrothermal Sediment.</title>
        <authorList>
            <person name="Zhou Z."/>
            <person name="Liu Y."/>
            <person name="Xu W."/>
            <person name="Pan J."/>
            <person name="Luo Z.H."/>
            <person name="Li M."/>
        </authorList>
    </citation>
    <scope>NUCLEOTIDE SEQUENCE [LARGE SCALE GENOMIC DNA]</scope>
    <source>
        <strain evidence="3">SpSt-381</strain>
    </source>
</reference>